<dbReference type="AlphaFoldDB" id="A0AAD7NBA8"/>
<comment type="caution">
    <text evidence="2">The sequence shown here is derived from an EMBL/GenBank/DDBJ whole genome shotgun (WGS) entry which is preliminary data.</text>
</comment>
<sequence>MWWLRAKGVTVVIFLDNARSATLSVMANLNSLLGGSIIWTAHQLHISYGERVRVGALRPARASFIQSRLDSFPEHA</sequence>
<evidence type="ECO:0000313" key="3">
    <source>
        <dbReference type="Proteomes" id="UP001215598"/>
    </source>
</evidence>
<proteinExistence type="predicted"/>
<evidence type="ECO:0000313" key="2">
    <source>
        <dbReference type="EMBL" id="KAJ7754540.1"/>
    </source>
</evidence>
<feature type="signal peptide" evidence="1">
    <location>
        <begin position="1"/>
        <end position="20"/>
    </location>
</feature>
<evidence type="ECO:0008006" key="4">
    <source>
        <dbReference type="Google" id="ProtNLM"/>
    </source>
</evidence>
<gene>
    <name evidence="2" type="ORF">B0H16DRAFT_1542685</name>
</gene>
<protein>
    <recommendedName>
        <fullName evidence="4">Transposase</fullName>
    </recommendedName>
</protein>
<name>A0AAD7NBA8_9AGAR</name>
<reference evidence="2" key="1">
    <citation type="submission" date="2023-03" db="EMBL/GenBank/DDBJ databases">
        <title>Massive genome expansion in bonnet fungi (Mycena s.s.) driven by repeated elements and novel gene families across ecological guilds.</title>
        <authorList>
            <consortium name="Lawrence Berkeley National Laboratory"/>
            <person name="Harder C.B."/>
            <person name="Miyauchi S."/>
            <person name="Viragh M."/>
            <person name="Kuo A."/>
            <person name="Thoen E."/>
            <person name="Andreopoulos B."/>
            <person name="Lu D."/>
            <person name="Skrede I."/>
            <person name="Drula E."/>
            <person name="Henrissat B."/>
            <person name="Morin E."/>
            <person name="Kohler A."/>
            <person name="Barry K."/>
            <person name="LaButti K."/>
            <person name="Morin E."/>
            <person name="Salamov A."/>
            <person name="Lipzen A."/>
            <person name="Mereny Z."/>
            <person name="Hegedus B."/>
            <person name="Baldrian P."/>
            <person name="Stursova M."/>
            <person name="Weitz H."/>
            <person name="Taylor A."/>
            <person name="Grigoriev I.V."/>
            <person name="Nagy L.G."/>
            <person name="Martin F."/>
            <person name="Kauserud H."/>
        </authorList>
    </citation>
    <scope>NUCLEOTIDE SEQUENCE</scope>
    <source>
        <strain evidence="2">CBHHK182m</strain>
    </source>
</reference>
<feature type="chain" id="PRO_5041919888" description="Transposase" evidence="1">
    <location>
        <begin position="21"/>
        <end position="76"/>
    </location>
</feature>
<evidence type="ECO:0000256" key="1">
    <source>
        <dbReference type="SAM" id="SignalP"/>
    </source>
</evidence>
<dbReference type="EMBL" id="JARKIB010000052">
    <property type="protein sequence ID" value="KAJ7754540.1"/>
    <property type="molecule type" value="Genomic_DNA"/>
</dbReference>
<keyword evidence="3" id="KW-1185">Reference proteome</keyword>
<accession>A0AAD7NBA8</accession>
<organism evidence="2 3">
    <name type="scientific">Mycena metata</name>
    <dbReference type="NCBI Taxonomy" id="1033252"/>
    <lineage>
        <taxon>Eukaryota</taxon>
        <taxon>Fungi</taxon>
        <taxon>Dikarya</taxon>
        <taxon>Basidiomycota</taxon>
        <taxon>Agaricomycotina</taxon>
        <taxon>Agaricomycetes</taxon>
        <taxon>Agaricomycetidae</taxon>
        <taxon>Agaricales</taxon>
        <taxon>Marasmiineae</taxon>
        <taxon>Mycenaceae</taxon>
        <taxon>Mycena</taxon>
    </lineage>
</organism>
<keyword evidence="1" id="KW-0732">Signal</keyword>
<dbReference type="Proteomes" id="UP001215598">
    <property type="component" value="Unassembled WGS sequence"/>
</dbReference>